<protein>
    <submittedName>
        <fullName evidence="1">Methyltransferase Rrg1</fullName>
    </submittedName>
</protein>
<sequence>MLYANKYYKKYRNNQNPMDLPLIKAHPSFQEIKDVLNGIPSGDHVWDLAGDEEKPVLNWLVGLVATNLEWIENVDEKEELLVIICQMIAERSGRMAAPTKVRTFVMNNSKEIRILEPSLTYDTLGFKTWGSAPLLSAHLPEWETPNPSLRALELGSGTGLLGISAAHQLGWQMVCTDLPEIVENMRHNVTENEDLIHENNGSMECHVLDWLNPPPDDDLPPWLSQPFQRIIASDCVYETHFGKIAIALFLKYLAKDGIAITEYPLRETHLDEIAEFEEGMQQAGFSRETGEEIGQEDFGSRYPITCRWSQWRYNRPQ</sequence>
<dbReference type="Gene3D" id="3.40.50.150">
    <property type="entry name" value="Vaccinia Virus protein VP39"/>
    <property type="match status" value="1"/>
</dbReference>
<keyword evidence="2" id="KW-1185">Reference proteome</keyword>
<dbReference type="GO" id="GO:0008757">
    <property type="term" value="F:S-adenosylmethionine-dependent methyltransferase activity"/>
    <property type="evidence" value="ECO:0007669"/>
    <property type="project" value="UniProtKB-ARBA"/>
</dbReference>
<dbReference type="Proteomes" id="UP000015464">
    <property type="component" value="Unassembled WGS sequence"/>
</dbReference>
<dbReference type="RefSeq" id="XP_013023473.1">
    <property type="nucleotide sequence ID" value="XM_013168019.1"/>
</dbReference>
<dbReference type="InterPro" id="IPR019410">
    <property type="entry name" value="Methyltransf_16"/>
</dbReference>
<dbReference type="Pfam" id="PF10294">
    <property type="entry name" value="Methyltransf_16"/>
    <property type="match status" value="1"/>
</dbReference>
<dbReference type="CDD" id="cd02440">
    <property type="entry name" value="AdoMet_MTases"/>
    <property type="match status" value="1"/>
</dbReference>
<dbReference type="eggNOG" id="KOG2793">
    <property type="taxonomic scope" value="Eukaryota"/>
</dbReference>
<proteinExistence type="predicted"/>
<dbReference type="PANTHER" id="PTHR14614:SF132">
    <property type="entry name" value="PROTEIN-LYSINE METHYLTRANSFERASE C42C1.13"/>
    <property type="match status" value="1"/>
</dbReference>
<dbReference type="GO" id="GO:0005829">
    <property type="term" value="C:cytosol"/>
    <property type="evidence" value="ECO:0007669"/>
    <property type="project" value="TreeGrafter"/>
</dbReference>
<dbReference type="OMA" id="CWWSIWG"/>
<dbReference type="InterPro" id="IPR029063">
    <property type="entry name" value="SAM-dependent_MTases_sf"/>
</dbReference>
<dbReference type="SUPFAM" id="SSF53335">
    <property type="entry name" value="S-adenosyl-L-methionine-dependent methyltransferases"/>
    <property type="match status" value="1"/>
</dbReference>
<evidence type="ECO:0000313" key="2">
    <source>
        <dbReference type="Proteomes" id="UP000015464"/>
    </source>
</evidence>
<dbReference type="AlphaFoldDB" id="S9W232"/>
<gene>
    <name evidence="1" type="ORF">SPOG_00510</name>
</gene>
<dbReference type="PANTHER" id="PTHR14614">
    <property type="entry name" value="HEPATOCELLULAR CARCINOMA-ASSOCIATED ANTIGEN"/>
    <property type="match status" value="1"/>
</dbReference>
<dbReference type="GO" id="GO:0032259">
    <property type="term" value="P:methylation"/>
    <property type="evidence" value="ECO:0007669"/>
    <property type="project" value="UniProtKB-KW"/>
</dbReference>
<evidence type="ECO:0000313" key="1">
    <source>
        <dbReference type="EMBL" id="EPY52090.1"/>
    </source>
</evidence>
<reference evidence="1 2" key="1">
    <citation type="journal article" date="2011" name="Science">
        <title>Comparative functional genomics of the fission yeasts.</title>
        <authorList>
            <person name="Rhind N."/>
            <person name="Chen Z."/>
            <person name="Yassour M."/>
            <person name="Thompson D.A."/>
            <person name="Haas B.J."/>
            <person name="Habib N."/>
            <person name="Wapinski I."/>
            <person name="Roy S."/>
            <person name="Lin M.F."/>
            <person name="Heiman D.I."/>
            <person name="Young S.K."/>
            <person name="Furuya K."/>
            <person name="Guo Y."/>
            <person name="Pidoux A."/>
            <person name="Chen H.M."/>
            <person name="Robbertse B."/>
            <person name="Goldberg J.M."/>
            <person name="Aoki K."/>
            <person name="Bayne E.H."/>
            <person name="Berlin A.M."/>
            <person name="Desjardins C.A."/>
            <person name="Dobbs E."/>
            <person name="Dukaj L."/>
            <person name="Fan L."/>
            <person name="FitzGerald M.G."/>
            <person name="French C."/>
            <person name="Gujja S."/>
            <person name="Hansen K."/>
            <person name="Keifenheim D."/>
            <person name="Levin J.Z."/>
            <person name="Mosher R.A."/>
            <person name="Mueller C.A."/>
            <person name="Pfiffner J."/>
            <person name="Priest M."/>
            <person name="Russ C."/>
            <person name="Smialowska A."/>
            <person name="Swoboda P."/>
            <person name="Sykes S.M."/>
            <person name="Vaughn M."/>
            <person name="Vengrova S."/>
            <person name="Yoder R."/>
            <person name="Zeng Q."/>
            <person name="Allshire R."/>
            <person name="Baulcombe D."/>
            <person name="Birren B.W."/>
            <person name="Brown W."/>
            <person name="Ekwall K."/>
            <person name="Kellis M."/>
            <person name="Leatherwood J."/>
            <person name="Levin H."/>
            <person name="Margalit H."/>
            <person name="Martienssen R."/>
            <person name="Nieduszynski C.A."/>
            <person name="Spatafora J.W."/>
            <person name="Friedman N."/>
            <person name="Dalgaard J.Z."/>
            <person name="Baumann P."/>
            <person name="Niki H."/>
            <person name="Regev A."/>
            <person name="Nusbaum C."/>
        </authorList>
    </citation>
    <scope>NUCLEOTIDE SEQUENCE [LARGE SCALE GENOMIC DNA]</scope>
    <source>
        <strain evidence="2">OY26 / ATCC MYA-4695 / CBS 11777 / NBRC 106824 / NRRL Y48691</strain>
    </source>
</reference>
<dbReference type="HOGENOM" id="CLU_049351_1_1_1"/>
<dbReference type="STRING" id="653667.S9W232"/>
<accession>S9W232</accession>
<keyword evidence="1" id="KW-0808">Transferase</keyword>
<dbReference type="OrthoDB" id="433955at2759"/>
<name>S9W232_SCHCR</name>
<dbReference type="GeneID" id="25034842"/>
<keyword evidence="1" id="KW-0489">Methyltransferase</keyword>
<dbReference type="EMBL" id="KE546990">
    <property type="protein sequence ID" value="EPY52090.1"/>
    <property type="molecule type" value="Genomic_DNA"/>
</dbReference>
<organism evidence="1 2">
    <name type="scientific">Schizosaccharomyces cryophilus (strain OY26 / ATCC MYA-4695 / CBS 11777 / NBRC 106824 / NRRL Y48691)</name>
    <name type="common">Fission yeast</name>
    <dbReference type="NCBI Taxonomy" id="653667"/>
    <lineage>
        <taxon>Eukaryota</taxon>
        <taxon>Fungi</taxon>
        <taxon>Dikarya</taxon>
        <taxon>Ascomycota</taxon>
        <taxon>Taphrinomycotina</taxon>
        <taxon>Schizosaccharomycetes</taxon>
        <taxon>Schizosaccharomycetales</taxon>
        <taxon>Schizosaccharomycetaceae</taxon>
        <taxon>Schizosaccharomyces</taxon>
    </lineage>
</organism>